<dbReference type="InterPro" id="IPR036864">
    <property type="entry name" value="Zn2-C6_fun-type_DNA-bd_sf"/>
</dbReference>
<name>A0A9W8Q7X3_AKAMU</name>
<dbReference type="GO" id="GO:0006351">
    <property type="term" value="P:DNA-templated transcription"/>
    <property type="evidence" value="ECO:0007669"/>
    <property type="project" value="InterPro"/>
</dbReference>
<dbReference type="SMART" id="SM00906">
    <property type="entry name" value="Fungal_trans"/>
    <property type="match status" value="1"/>
</dbReference>
<dbReference type="InterPro" id="IPR007219">
    <property type="entry name" value="XnlR_reg_dom"/>
</dbReference>
<dbReference type="PANTHER" id="PTHR47425">
    <property type="entry name" value="FARB-RELATED"/>
    <property type="match status" value="1"/>
</dbReference>
<keyword evidence="6" id="KW-1185">Reference proteome</keyword>
<dbReference type="Gene3D" id="4.10.240.10">
    <property type="entry name" value="Zn(2)-C6 fungal-type DNA-binding domain"/>
    <property type="match status" value="1"/>
</dbReference>
<gene>
    <name evidence="5" type="ORF">LMH87_001990</name>
</gene>
<dbReference type="CDD" id="cd00067">
    <property type="entry name" value="GAL4"/>
    <property type="match status" value="1"/>
</dbReference>
<dbReference type="RefSeq" id="XP_056050417.1">
    <property type="nucleotide sequence ID" value="XM_056193372.1"/>
</dbReference>
<dbReference type="GO" id="GO:0003677">
    <property type="term" value="F:DNA binding"/>
    <property type="evidence" value="ECO:0007669"/>
    <property type="project" value="InterPro"/>
</dbReference>
<dbReference type="PROSITE" id="PS50048">
    <property type="entry name" value="ZN2_CY6_FUNGAL_2"/>
    <property type="match status" value="1"/>
</dbReference>
<evidence type="ECO:0000313" key="6">
    <source>
        <dbReference type="Proteomes" id="UP001144673"/>
    </source>
</evidence>
<keyword evidence="1" id="KW-0479">Metal-binding</keyword>
<keyword evidence="2" id="KW-0539">Nucleus</keyword>
<dbReference type="Pfam" id="PF04082">
    <property type="entry name" value="Fungal_trans"/>
    <property type="match status" value="1"/>
</dbReference>
<dbReference type="InterPro" id="IPR052761">
    <property type="entry name" value="Fungal_Detox/Toxin_TFs"/>
</dbReference>
<feature type="domain" description="Zn(2)-C6 fungal-type" evidence="4">
    <location>
        <begin position="12"/>
        <end position="46"/>
    </location>
</feature>
<dbReference type="SMART" id="SM00066">
    <property type="entry name" value="GAL4"/>
    <property type="match status" value="1"/>
</dbReference>
<dbReference type="PANTHER" id="PTHR47425:SF3">
    <property type="entry name" value="ZN(II)2CYS6 TRANSCRIPTION FACTOR (EUROFUNG)"/>
    <property type="match status" value="1"/>
</dbReference>
<dbReference type="SUPFAM" id="SSF57701">
    <property type="entry name" value="Zn2/Cys6 DNA-binding domain"/>
    <property type="match status" value="1"/>
</dbReference>
<reference evidence="5" key="1">
    <citation type="journal article" date="2023" name="Access Microbiol">
        <title>De-novo genome assembly for Akanthomyces muscarius, a biocontrol agent of insect agricultural pests.</title>
        <authorList>
            <person name="Erdos Z."/>
            <person name="Studholme D.J."/>
            <person name="Raymond B."/>
            <person name="Sharma M."/>
        </authorList>
    </citation>
    <scope>NUCLEOTIDE SEQUENCE</scope>
    <source>
        <strain evidence="5">Ve6</strain>
    </source>
</reference>
<dbReference type="PROSITE" id="PS00463">
    <property type="entry name" value="ZN2_CY6_FUNGAL_1"/>
    <property type="match status" value="1"/>
</dbReference>
<evidence type="ECO:0000256" key="2">
    <source>
        <dbReference type="ARBA" id="ARBA00023242"/>
    </source>
</evidence>
<dbReference type="Pfam" id="PF00172">
    <property type="entry name" value="Zn_clus"/>
    <property type="match status" value="1"/>
</dbReference>
<sequence>MAPPRKSRSRVACQHCHARKVKCDVAETQIPCSNCRQNHNGAMCVVLPRKKHRPRRRRDASGELAELPSVATPIDSSRSATGMSLAAEPDSVDSNGHETLEDATFDPSLPDAPQRARIAAPTKPPARKAYEVEYMRHQGVFKQLPEDVCEILLRQYFEHVHFFLPVLDASTLLNEYSSRGSQGIDPLLLWSIFLASANFVNDGLLRRAGFLSRKEMKTAMYERAKCLYDLDQGSDKLTLIRAVTLLAFWYSDPQDHTGAWYWIGIAISLAQAINLHRASGPGARNQKSSPSSESVARRIWWSLVVRDRWIAVAKGRPMRIRNDSHDLLMPTHEDVHSELHQLKEQTFTNFISNDSSSMTEMWLRMVRISDGLGDVLQLHYRIKGPEPSMEEVDQLSHHLDELKLRDKLDKYNDFLKAHGLQIELLYEATIAILYRPYVLSATDPSTPDPEQQWRRNAIRRGREAASSTNNLLEQLIELDAVKWLKPMMITAMVPATQIHLADCKSDSSLIRGLGRNKLQLCMLVYADLRSTYWSADVMYRLFQRAQTLVGSGAAPARSATPEGELEQATQQLVHESQQASALMMQQTSALPAAADPTALFVAGPSPQFSDVEQLLSPGFALSEDVFLGFFADYPAGNYGQPSSMPNYY</sequence>
<protein>
    <recommendedName>
        <fullName evidence="4">Zn(2)-C6 fungal-type domain-containing protein</fullName>
    </recommendedName>
</protein>
<evidence type="ECO:0000256" key="3">
    <source>
        <dbReference type="SAM" id="MobiDB-lite"/>
    </source>
</evidence>
<dbReference type="EMBL" id="JAJHUN010000010">
    <property type="protein sequence ID" value="KAJ4147476.1"/>
    <property type="molecule type" value="Genomic_DNA"/>
</dbReference>
<dbReference type="AlphaFoldDB" id="A0A9W8Q7X3"/>
<evidence type="ECO:0000259" key="4">
    <source>
        <dbReference type="PROSITE" id="PS50048"/>
    </source>
</evidence>
<dbReference type="InterPro" id="IPR001138">
    <property type="entry name" value="Zn2Cys6_DnaBD"/>
</dbReference>
<accession>A0A9W8Q7X3</accession>
<evidence type="ECO:0000313" key="5">
    <source>
        <dbReference type="EMBL" id="KAJ4147476.1"/>
    </source>
</evidence>
<dbReference type="CDD" id="cd12148">
    <property type="entry name" value="fungal_TF_MHR"/>
    <property type="match status" value="1"/>
</dbReference>
<dbReference type="Proteomes" id="UP001144673">
    <property type="component" value="Chromosome 3"/>
</dbReference>
<comment type="caution">
    <text evidence="5">The sequence shown here is derived from an EMBL/GenBank/DDBJ whole genome shotgun (WGS) entry which is preliminary data.</text>
</comment>
<dbReference type="GO" id="GO:0000981">
    <property type="term" value="F:DNA-binding transcription factor activity, RNA polymerase II-specific"/>
    <property type="evidence" value="ECO:0007669"/>
    <property type="project" value="InterPro"/>
</dbReference>
<dbReference type="GeneID" id="80889149"/>
<organism evidence="5 6">
    <name type="scientific">Akanthomyces muscarius</name>
    <name type="common">Entomopathogenic fungus</name>
    <name type="synonym">Lecanicillium muscarium</name>
    <dbReference type="NCBI Taxonomy" id="2231603"/>
    <lineage>
        <taxon>Eukaryota</taxon>
        <taxon>Fungi</taxon>
        <taxon>Dikarya</taxon>
        <taxon>Ascomycota</taxon>
        <taxon>Pezizomycotina</taxon>
        <taxon>Sordariomycetes</taxon>
        <taxon>Hypocreomycetidae</taxon>
        <taxon>Hypocreales</taxon>
        <taxon>Cordycipitaceae</taxon>
        <taxon>Akanthomyces</taxon>
    </lineage>
</organism>
<evidence type="ECO:0000256" key="1">
    <source>
        <dbReference type="ARBA" id="ARBA00022723"/>
    </source>
</evidence>
<proteinExistence type="predicted"/>
<dbReference type="GO" id="GO:0008270">
    <property type="term" value="F:zinc ion binding"/>
    <property type="evidence" value="ECO:0007669"/>
    <property type="project" value="InterPro"/>
</dbReference>
<dbReference type="KEGG" id="amus:LMH87_001990"/>
<feature type="region of interest" description="Disordered" evidence="3">
    <location>
        <begin position="50"/>
        <end position="94"/>
    </location>
</feature>